<dbReference type="InterPro" id="IPR008780">
    <property type="entry name" value="Plasmodium_Vir"/>
</dbReference>
<dbReference type="AlphaFoldDB" id="K6UNM0"/>
<accession>K6UNM0</accession>
<dbReference type="Proteomes" id="UP000006319">
    <property type="component" value="Unassembled WGS sequence"/>
</dbReference>
<sequence length="216" mass="24356">MIRISRKLQKLSKPREVKDLCIKIVRHLDKLSQGGDSECNNYCNYIRYCLCEQISEILTNKSAKIAYVTFFDNLILAWTVIKISNLSNKCNPENIIDFKLNELKIGHFRIFILKILKKLKKLVLPKISFKPVQDVYKDMRCVGLTVSSQNGIDYFSCSDKDELTSLITELEKCKSSEKPNPKTVPVIPASDKGDSDQIPPGGQKVPEGTRGSKGSA</sequence>
<feature type="region of interest" description="Disordered" evidence="1">
    <location>
        <begin position="174"/>
        <end position="216"/>
    </location>
</feature>
<feature type="non-terminal residue" evidence="2">
    <location>
        <position position="216"/>
    </location>
</feature>
<reference evidence="2 3" key="1">
    <citation type="journal article" date="2012" name="Nat. Genet.">
        <title>Plasmodium cynomolgi genome sequences provide insight into Plasmodium vivax and the monkey malaria clade.</title>
        <authorList>
            <person name="Tachibana S."/>
            <person name="Sullivan S.A."/>
            <person name="Kawai S."/>
            <person name="Nakamura S."/>
            <person name="Kim H.R."/>
            <person name="Goto N."/>
            <person name="Arisue N."/>
            <person name="Palacpac N.M.Q."/>
            <person name="Honma H."/>
            <person name="Yagi M."/>
            <person name="Tougan T."/>
            <person name="Katakai Y."/>
            <person name="Kaneko O."/>
            <person name="Mita T."/>
            <person name="Kita K."/>
            <person name="Yasutomi Y."/>
            <person name="Sutton P.L."/>
            <person name="Shakhbatyan R."/>
            <person name="Horii T."/>
            <person name="Yasunaga T."/>
            <person name="Barnwell J.W."/>
            <person name="Escalante A.A."/>
            <person name="Carlton J.M."/>
            <person name="Tanabe K."/>
        </authorList>
    </citation>
    <scope>NUCLEOTIDE SEQUENCE [LARGE SCALE GENOMIC DNA]</scope>
    <source>
        <strain evidence="2 3">B</strain>
    </source>
</reference>
<dbReference type="VEuPathDB" id="PlasmoDB:PCYB_003670"/>
<name>K6UNM0_PLACD</name>
<evidence type="ECO:0000313" key="3">
    <source>
        <dbReference type="Proteomes" id="UP000006319"/>
    </source>
</evidence>
<evidence type="ECO:0000313" key="2">
    <source>
        <dbReference type="EMBL" id="GAB69618.1"/>
    </source>
</evidence>
<evidence type="ECO:0000256" key="1">
    <source>
        <dbReference type="SAM" id="MobiDB-lite"/>
    </source>
</evidence>
<organism evidence="2 3">
    <name type="scientific">Plasmodium cynomolgi (strain B)</name>
    <dbReference type="NCBI Taxonomy" id="1120755"/>
    <lineage>
        <taxon>Eukaryota</taxon>
        <taxon>Sar</taxon>
        <taxon>Alveolata</taxon>
        <taxon>Apicomplexa</taxon>
        <taxon>Aconoidasida</taxon>
        <taxon>Haemosporida</taxon>
        <taxon>Plasmodiidae</taxon>
        <taxon>Plasmodium</taxon>
        <taxon>Plasmodium (Plasmodium)</taxon>
    </lineage>
</organism>
<dbReference type="KEGG" id="pcy:PCYB_003670"/>
<dbReference type="RefSeq" id="XP_004227836.1">
    <property type="nucleotide sequence ID" value="XM_004227788.1"/>
</dbReference>
<gene>
    <name evidence="2" type="ORF">PCYB_003670</name>
</gene>
<proteinExistence type="predicted"/>
<dbReference type="PhylomeDB" id="K6UNM0"/>
<dbReference type="OrthoDB" id="389174at2759"/>
<dbReference type="Pfam" id="PF05795">
    <property type="entry name" value="Plasmodium_Vir"/>
    <property type="match status" value="1"/>
</dbReference>
<protein>
    <submittedName>
        <fullName evidence="2">CYIR protein</fullName>
    </submittedName>
</protein>
<dbReference type="EMBL" id="DF157444">
    <property type="protein sequence ID" value="GAB69618.1"/>
    <property type="molecule type" value="Genomic_DNA"/>
</dbReference>
<keyword evidence="3" id="KW-1185">Reference proteome</keyword>
<dbReference type="GeneID" id="14696160"/>